<name>H2CEL0_9LEPT</name>
<sequence>MSGFFFYEPLEDYSIFMNKFILLLSSCVLFFNAIGCKNPPSEAKPRSHFESPSGHYRFSIIQSTEYEKCTRQMPMIGLFMSVDPNSGPFACGYTISDLQSGKPVFAYSWVDGLTAQTLPGPAPNCDVNNAEVVLGFKRWTEKDEIVFTVFSLWYGAADPGYRSYVYDWRNCKKVFLSGIYTPHCPGTCNSLLEYHYLNKSYLFHKDIKTDMVTIYRTRATARHIHDYYKEEFEESDPEDLKPDPEKTIIIGSFYSQDYPSVEESDDGRLFITADKKHLILDPSTDRLDFNG</sequence>
<keyword evidence="2" id="KW-1185">Reference proteome</keyword>
<gene>
    <name evidence="1" type="ORF">Lepil_1939</name>
</gene>
<organism evidence="1 2">
    <name type="scientific">Leptonema illini DSM 21528</name>
    <dbReference type="NCBI Taxonomy" id="929563"/>
    <lineage>
        <taxon>Bacteria</taxon>
        <taxon>Pseudomonadati</taxon>
        <taxon>Spirochaetota</taxon>
        <taxon>Spirochaetia</taxon>
        <taxon>Leptospirales</taxon>
        <taxon>Leptospiraceae</taxon>
        <taxon>Leptonema</taxon>
    </lineage>
</organism>
<dbReference type="STRING" id="183.GCA_002009735_04152"/>
<dbReference type="Proteomes" id="UP000005737">
    <property type="component" value="Unassembled WGS sequence"/>
</dbReference>
<protein>
    <submittedName>
        <fullName evidence="1">Uncharacterized protein</fullName>
    </submittedName>
</protein>
<reference evidence="1 2" key="1">
    <citation type="submission" date="2011-10" db="EMBL/GenBank/DDBJ databases">
        <title>The Improved High-Quality Draft genome of Leptonema illini DSM 21528.</title>
        <authorList>
            <consortium name="US DOE Joint Genome Institute (JGI-PGF)"/>
            <person name="Lucas S."/>
            <person name="Copeland A."/>
            <person name="Lapidus A."/>
            <person name="Glavina del Rio T."/>
            <person name="Dalin E."/>
            <person name="Tice H."/>
            <person name="Bruce D."/>
            <person name="Goodwin L."/>
            <person name="Pitluck S."/>
            <person name="Peters L."/>
            <person name="Mikhailova N."/>
            <person name="Held B."/>
            <person name="Kyrpides N."/>
            <person name="Mavromatis K."/>
            <person name="Ivanova N."/>
            <person name="Markowitz V."/>
            <person name="Cheng J.-F."/>
            <person name="Hugenholtz P."/>
            <person name="Woyke T."/>
            <person name="Wu D."/>
            <person name="Gronow S."/>
            <person name="Wellnitz S."/>
            <person name="Brambilla E.-M."/>
            <person name="Klenk H.-P."/>
            <person name="Eisen J.A."/>
        </authorList>
    </citation>
    <scope>NUCLEOTIDE SEQUENCE [LARGE SCALE GENOMIC DNA]</scope>
    <source>
        <strain evidence="1 2">DSM 21528</strain>
    </source>
</reference>
<dbReference type="EMBL" id="JH597773">
    <property type="protein sequence ID" value="EHQ06622.1"/>
    <property type="molecule type" value="Genomic_DNA"/>
</dbReference>
<proteinExistence type="predicted"/>
<evidence type="ECO:0000313" key="2">
    <source>
        <dbReference type="Proteomes" id="UP000005737"/>
    </source>
</evidence>
<accession>H2CEL0</accession>
<dbReference type="HOGENOM" id="CLU_955794_0_0_12"/>
<dbReference type="AlphaFoldDB" id="H2CEL0"/>
<evidence type="ECO:0000313" key="1">
    <source>
        <dbReference type="EMBL" id="EHQ06622.1"/>
    </source>
</evidence>